<accession>A0AC34QXM7</accession>
<evidence type="ECO:0000313" key="2">
    <source>
        <dbReference type="WBParaSite" id="JU765_v2.g20223.t1"/>
    </source>
</evidence>
<dbReference type="WBParaSite" id="JU765_v2.g20223.t1">
    <property type="protein sequence ID" value="JU765_v2.g20223.t1"/>
    <property type="gene ID" value="JU765_v2.g20223"/>
</dbReference>
<reference evidence="2" key="1">
    <citation type="submission" date="2022-11" db="UniProtKB">
        <authorList>
            <consortium name="WormBaseParasite"/>
        </authorList>
    </citation>
    <scope>IDENTIFICATION</scope>
</reference>
<evidence type="ECO:0000313" key="1">
    <source>
        <dbReference type="Proteomes" id="UP000887576"/>
    </source>
</evidence>
<dbReference type="Proteomes" id="UP000887576">
    <property type="component" value="Unplaced"/>
</dbReference>
<proteinExistence type="predicted"/>
<organism evidence="1 2">
    <name type="scientific">Panagrolaimus sp. JU765</name>
    <dbReference type="NCBI Taxonomy" id="591449"/>
    <lineage>
        <taxon>Eukaryota</taxon>
        <taxon>Metazoa</taxon>
        <taxon>Ecdysozoa</taxon>
        <taxon>Nematoda</taxon>
        <taxon>Chromadorea</taxon>
        <taxon>Rhabditida</taxon>
        <taxon>Tylenchina</taxon>
        <taxon>Panagrolaimomorpha</taxon>
        <taxon>Panagrolaimoidea</taxon>
        <taxon>Panagrolaimidae</taxon>
        <taxon>Panagrolaimus</taxon>
    </lineage>
</organism>
<sequence>MSPENLGNQTICDFGLDCGILTKILYGIISVFALFLCAALIYMFRINILNLYHKFTGKNVQNQKTKEMTKDNVYRLKILSPGFQPLMFQVKNLPRSIDFWTSSLPFVLIADLKTQIFLEFKTTKEILKLTQNMRARPKNIFWPITTLDELMDDYNNKDMSPGKYLHQITTSENELVEIFEVQDKERNSIFFVRPQIYERLCKLDQWAEKVIQELDNQQWNPSQMI</sequence>
<name>A0AC34QXM7_9BILA</name>
<protein>
    <submittedName>
        <fullName evidence="2">Uncharacterized protein</fullName>
    </submittedName>
</protein>